<evidence type="ECO:0000256" key="2">
    <source>
        <dbReference type="SAM" id="Phobius"/>
    </source>
</evidence>
<proteinExistence type="predicted"/>
<feature type="compositionally biased region" description="Basic and acidic residues" evidence="1">
    <location>
        <begin position="890"/>
        <end position="903"/>
    </location>
</feature>
<evidence type="ECO:0000256" key="1">
    <source>
        <dbReference type="SAM" id="MobiDB-lite"/>
    </source>
</evidence>
<feature type="compositionally biased region" description="Basic residues" evidence="1">
    <location>
        <begin position="933"/>
        <end position="942"/>
    </location>
</feature>
<protein>
    <submittedName>
        <fullName evidence="3">Uncharacterized protein</fullName>
    </submittedName>
</protein>
<name>A0ABQ9HJ43_9NEOP</name>
<evidence type="ECO:0000313" key="4">
    <source>
        <dbReference type="Proteomes" id="UP001159363"/>
    </source>
</evidence>
<feature type="region of interest" description="Disordered" evidence="1">
    <location>
        <begin position="884"/>
        <end position="951"/>
    </location>
</feature>
<keyword evidence="4" id="KW-1185">Reference proteome</keyword>
<feature type="compositionally biased region" description="Acidic residues" evidence="1">
    <location>
        <begin position="24"/>
        <end position="35"/>
    </location>
</feature>
<reference evidence="3 4" key="1">
    <citation type="submission" date="2023-02" db="EMBL/GenBank/DDBJ databases">
        <title>LHISI_Scaffold_Assembly.</title>
        <authorList>
            <person name="Stuart O.P."/>
            <person name="Cleave R."/>
            <person name="Magrath M.J.L."/>
            <person name="Mikheyev A.S."/>
        </authorList>
    </citation>
    <scope>NUCLEOTIDE SEQUENCE [LARGE SCALE GENOMIC DNA]</scope>
    <source>
        <strain evidence="3">Daus_M_001</strain>
        <tissue evidence="3">Leg muscle</tissue>
    </source>
</reference>
<keyword evidence="2" id="KW-0812">Transmembrane</keyword>
<feature type="compositionally biased region" description="Basic and acidic residues" evidence="1">
    <location>
        <begin position="1055"/>
        <end position="1064"/>
    </location>
</feature>
<accession>A0ABQ9HJ43</accession>
<feature type="compositionally biased region" description="Basic and acidic residues" evidence="1">
    <location>
        <begin position="1139"/>
        <end position="1156"/>
    </location>
</feature>
<feature type="region of interest" description="Disordered" evidence="1">
    <location>
        <begin position="1132"/>
        <end position="1204"/>
    </location>
</feature>
<feature type="compositionally biased region" description="Basic and acidic residues" evidence="1">
    <location>
        <begin position="915"/>
        <end position="932"/>
    </location>
</feature>
<evidence type="ECO:0000313" key="3">
    <source>
        <dbReference type="EMBL" id="KAJ8884357.1"/>
    </source>
</evidence>
<comment type="caution">
    <text evidence="3">The sequence shown here is derived from an EMBL/GenBank/DDBJ whole genome shotgun (WGS) entry which is preliminary data.</text>
</comment>
<organism evidence="3 4">
    <name type="scientific">Dryococelus australis</name>
    <dbReference type="NCBI Taxonomy" id="614101"/>
    <lineage>
        <taxon>Eukaryota</taxon>
        <taxon>Metazoa</taxon>
        <taxon>Ecdysozoa</taxon>
        <taxon>Arthropoda</taxon>
        <taxon>Hexapoda</taxon>
        <taxon>Insecta</taxon>
        <taxon>Pterygota</taxon>
        <taxon>Neoptera</taxon>
        <taxon>Polyneoptera</taxon>
        <taxon>Phasmatodea</taxon>
        <taxon>Verophasmatodea</taxon>
        <taxon>Anareolatae</taxon>
        <taxon>Phasmatidae</taxon>
        <taxon>Eurycanthinae</taxon>
        <taxon>Dryococelus</taxon>
    </lineage>
</organism>
<feature type="transmembrane region" description="Helical" evidence="2">
    <location>
        <begin position="560"/>
        <end position="582"/>
    </location>
</feature>
<gene>
    <name evidence="3" type="ORF">PR048_016214</name>
</gene>
<dbReference type="EMBL" id="JARBHB010000005">
    <property type="protein sequence ID" value="KAJ8884357.1"/>
    <property type="molecule type" value="Genomic_DNA"/>
</dbReference>
<feature type="compositionally biased region" description="Basic and acidic residues" evidence="1">
    <location>
        <begin position="1183"/>
        <end position="1192"/>
    </location>
</feature>
<feature type="region of interest" description="Disordered" evidence="1">
    <location>
        <begin position="1"/>
        <end position="71"/>
    </location>
</feature>
<keyword evidence="2" id="KW-1133">Transmembrane helix</keyword>
<feature type="region of interest" description="Disordered" evidence="1">
    <location>
        <begin position="1055"/>
        <end position="1086"/>
    </location>
</feature>
<keyword evidence="2" id="KW-0472">Membrane</keyword>
<dbReference type="Proteomes" id="UP001159363">
    <property type="component" value="Chromosome 4"/>
</dbReference>
<feature type="transmembrane region" description="Helical" evidence="2">
    <location>
        <begin position="529"/>
        <end position="548"/>
    </location>
</feature>
<sequence>MKQDLAVTVNEGLEEERQIRQDVCEEDKDDQEITSDEQANSHEGHVGYDVLVRRPVRQHQPKLDSPSAEAQMEKKTMQEELEAFQKDEALRWIKSPTLEAEIPQRPEENRITGEHLRPEIKWPRLEQMTPQNFDWIEADSIQCIALQASCKKQEYIKAGFRGVIYLDASKAQRVISSHTKQGTHVNRSAIAFSSAAKLQPNVLRKFISNSRRQKKEVIEAPRKKIVSDMSENALAIYFRSICVTRCGDSVFVRCLCSKCLFKLSTIRPHMLCSAEKRCNANVQRFPVSIETNLSTNSQCDKQTYRRHRGAHPQPSDYRAATLPPNYGLAKKASCRIAIVRPRNSKPKRIRRLFVFCIYGLHSVIHYGLPFRIYTHLLDCGRAVLSGVSRHADLRTGCLQCHVRKVAYPPLHIATAISRLTTDDRLLVPGLNMLHCSRQGGCEATSVDEWTPHGQQLHHLSQKIQYIMTAVYSKSWSPILNSVLIVILSPLKKLPQAGESVDLSAIAAGGSLLLYDCSRWHSTTLRLRLVAAYLSVVAVGSSLLLCGCGRWQSTSLRLRWLAVYFSAIAADGTLLLCDCVWWQPTSLRFGSSIRNHEAQASHLQLCASQHAAALQTMHRMRRKQFLSSYCANARCWIQGDRPEGYKVSEHPVGALIAFGWEELLLLKGRGLVEKPACNGCKAGHDSLGYQVSMPGDSVVTGDSYAQDSADFGIHISLWYHWVILLRVSKRGLNVMFPMPSFRVKRGLLAMNESRLGTCTEDEKSVQFLFKQSVYVPLLYSSTDPLAFLRAAPPANNTSRAYDIIEMNSDSKVPFGIAVAGSLGETKGKGKTVGKTKGGEDSGWKRGEVRAVGEKWGKAGVGKLAMTGVLENGERVDENSGRLKVKRGTTGVEKERDWRGKGERQGRKRGTTGAVKGYDRGGKEGLKRVDDRGKKGQHRGKKGRLTGGRVTGMARGSQCEKEVCEGGKVIAEIWEARNIKVLRADYSKVPEKTFRPRASSGTIIPLAKIQSEQAGDSTQFPLVGSEHYNPEPWCPLRGGRSTWGVKRAKESKIVKEEGGLTGRETDGEQLAGKLGEGEDGGSDNMWKKANMGKRTNMRRKEPKWRKRVSMGKKANMRERIDMGKKEPTWWKEAPTCGKRANTGEKRANIGDKRANNRERGKHWKRADRGRWADGGGRQMGWSADGGRRSDERLRAGGVRRLMGKEG</sequence>